<dbReference type="PANTHER" id="PTHR43014:SF2">
    <property type="entry name" value="MERCURIC REDUCTASE"/>
    <property type="match status" value="1"/>
</dbReference>
<dbReference type="InterPro" id="IPR023753">
    <property type="entry name" value="FAD/NAD-binding_dom"/>
</dbReference>
<dbReference type="SUPFAM" id="SSF55424">
    <property type="entry name" value="FAD/NAD-linked reductases, dimerisation (C-terminal) domain"/>
    <property type="match status" value="1"/>
</dbReference>
<dbReference type="Pfam" id="PF02852">
    <property type="entry name" value="Pyr_redox_dim"/>
    <property type="match status" value="1"/>
</dbReference>
<evidence type="ECO:0000259" key="6">
    <source>
        <dbReference type="Pfam" id="PF07992"/>
    </source>
</evidence>
<sequence length="470" mass="49192">MSDEYDVIVIGAGPAGENVADRAVRGGLSAVIVEERLAGGECSYWACIPSKALLRPVELAAEVSRVPGLETTPIDTRAVLARRDEAVSGYDDAGQVRWVESVPAAFVRGRGRLDGPRRVVVDLPGGGERVLTARHAVVLATGSVASVPPVPGLREAKPWTSHEVTAAASVPGRLAVIGGGVVGCEMAQAMHGLGARRTTMLVRGGGLLDRMEPFAGELLAESFKESGIDVRLRTGVERVERPEPGGEVTLHLSQGPPVVADEVLVATGRKPAVRGLGLETVGLPQDRPVEVDDSLRATGVADGWLYAVGDVNGRNLLTHMGKYQGRACGDVIAARAAGARDDLPAMRASADGAGPPQVVFTDPQICSVGRTEAAAREAGFRVRAVEYDLASVSGAYLLGDGYRGRAKAVVDEDRGVLLGVTFAGPGTAELLHSATVAVIGEVPLERLWHAVPSFPTVSEVWLRLLETYGL</sequence>
<dbReference type="InterPro" id="IPR016156">
    <property type="entry name" value="FAD/NAD-linked_Rdtase_dimer_sf"/>
</dbReference>
<dbReference type="SUPFAM" id="SSF51905">
    <property type="entry name" value="FAD/NAD(P)-binding domain"/>
    <property type="match status" value="1"/>
</dbReference>
<proteinExistence type="inferred from homology"/>
<dbReference type="PRINTS" id="PR00411">
    <property type="entry name" value="PNDRDTASEI"/>
</dbReference>
<dbReference type="Pfam" id="PF07992">
    <property type="entry name" value="Pyr_redox_2"/>
    <property type="match status" value="1"/>
</dbReference>
<evidence type="ECO:0000256" key="2">
    <source>
        <dbReference type="ARBA" id="ARBA00007532"/>
    </source>
</evidence>
<evidence type="ECO:0000256" key="3">
    <source>
        <dbReference type="ARBA" id="ARBA00022630"/>
    </source>
</evidence>
<evidence type="ECO:0000256" key="1">
    <source>
        <dbReference type="ARBA" id="ARBA00001974"/>
    </source>
</evidence>
<dbReference type="Gene3D" id="3.50.50.60">
    <property type="entry name" value="FAD/NAD(P)-binding domain"/>
    <property type="match status" value="2"/>
</dbReference>
<accession>A0ABT4SJJ7</accession>
<dbReference type="Proteomes" id="UP001144036">
    <property type="component" value="Unassembled WGS sequence"/>
</dbReference>
<comment type="cofactor">
    <cofactor evidence="1">
        <name>FAD</name>
        <dbReference type="ChEBI" id="CHEBI:57692"/>
    </cofactor>
</comment>
<organism evidence="7 8">
    <name type="scientific">Nonomuraea corallina</name>
    <dbReference type="NCBI Taxonomy" id="2989783"/>
    <lineage>
        <taxon>Bacteria</taxon>
        <taxon>Bacillati</taxon>
        <taxon>Actinomycetota</taxon>
        <taxon>Actinomycetes</taxon>
        <taxon>Streptosporangiales</taxon>
        <taxon>Streptosporangiaceae</taxon>
        <taxon>Nonomuraea</taxon>
    </lineage>
</organism>
<keyword evidence="4" id="KW-0274">FAD</keyword>
<dbReference type="RefSeq" id="WP_270158095.1">
    <property type="nucleotide sequence ID" value="NZ_JAPNNL010000142.1"/>
</dbReference>
<evidence type="ECO:0000259" key="5">
    <source>
        <dbReference type="Pfam" id="PF02852"/>
    </source>
</evidence>
<evidence type="ECO:0000313" key="8">
    <source>
        <dbReference type="Proteomes" id="UP001144036"/>
    </source>
</evidence>
<keyword evidence="8" id="KW-1185">Reference proteome</keyword>
<dbReference type="InterPro" id="IPR004099">
    <property type="entry name" value="Pyr_nucl-diS_OxRdtase_dimer"/>
</dbReference>
<feature type="domain" description="Pyridine nucleotide-disulphide oxidoreductase dimerisation" evidence="5">
    <location>
        <begin position="356"/>
        <end position="461"/>
    </location>
</feature>
<evidence type="ECO:0000313" key="7">
    <source>
        <dbReference type="EMBL" id="MDA0637188.1"/>
    </source>
</evidence>
<name>A0ABT4SJJ7_9ACTN</name>
<evidence type="ECO:0000256" key="4">
    <source>
        <dbReference type="ARBA" id="ARBA00022827"/>
    </source>
</evidence>
<dbReference type="InterPro" id="IPR001100">
    <property type="entry name" value="Pyr_nuc-diS_OxRdtase"/>
</dbReference>
<dbReference type="PANTHER" id="PTHR43014">
    <property type="entry name" value="MERCURIC REDUCTASE"/>
    <property type="match status" value="1"/>
</dbReference>
<protein>
    <submittedName>
        <fullName evidence="7">NAD(P)/FAD-dependent oxidoreductase</fullName>
    </submittedName>
</protein>
<reference evidence="7" key="1">
    <citation type="submission" date="2022-11" db="EMBL/GenBank/DDBJ databases">
        <title>Nonomuraea corallina sp. nov., a new species of the genus Nonomuraea isolated from sea side sediment in Thai sea.</title>
        <authorList>
            <person name="Ngamcharungchit C."/>
            <person name="Matsumoto A."/>
            <person name="Suriyachadkun C."/>
            <person name="Panbangred W."/>
            <person name="Inahashi Y."/>
            <person name="Intra B."/>
        </authorList>
    </citation>
    <scope>NUCLEOTIDE SEQUENCE</scope>
    <source>
        <strain evidence="7">MCN248</strain>
    </source>
</reference>
<feature type="domain" description="FAD/NAD(P)-binding" evidence="6">
    <location>
        <begin position="5"/>
        <end position="320"/>
    </location>
</feature>
<comment type="caution">
    <text evidence="7">The sequence shown here is derived from an EMBL/GenBank/DDBJ whole genome shotgun (WGS) entry which is preliminary data.</text>
</comment>
<dbReference type="EMBL" id="JAPNNL010000142">
    <property type="protein sequence ID" value="MDA0637188.1"/>
    <property type="molecule type" value="Genomic_DNA"/>
</dbReference>
<gene>
    <name evidence="7" type="ORF">OUY22_27620</name>
</gene>
<dbReference type="PRINTS" id="PR00368">
    <property type="entry name" value="FADPNR"/>
</dbReference>
<comment type="similarity">
    <text evidence="2">Belongs to the class-I pyridine nucleotide-disulfide oxidoreductase family.</text>
</comment>
<keyword evidence="3" id="KW-0285">Flavoprotein</keyword>
<dbReference type="Gene3D" id="3.30.390.30">
    <property type="match status" value="1"/>
</dbReference>
<dbReference type="PIRSF" id="PIRSF000350">
    <property type="entry name" value="Mercury_reductase_MerA"/>
    <property type="match status" value="1"/>
</dbReference>
<dbReference type="InterPro" id="IPR036188">
    <property type="entry name" value="FAD/NAD-bd_sf"/>
</dbReference>